<protein>
    <recommendedName>
        <fullName evidence="1">Integrase core domain-containing protein</fullName>
    </recommendedName>
</protein>
<dbReference type="AlphaFoldDB" id="A0AAD7UP41"/>
<dbReference type="PANTHER" id="PTHR46791:SF7">
    <property type="entry name" value="INTEGRASE CATALYTIC DOMAIN-CONTAINING PROTEIN"/>
    <property type="match status" value="1"/>
</dbReference>
<evidence type="ECO:0000259" key="1">
    <source>
        <dbReference type="Pfam" id="PF24764"/>
    </source>
</evidence>
<reference evidence="4" key="1">
    <citation type="submission" date="2023-01" db="EMBL/GenBank/DDBJ databases">
        <title>Metagenome sequencing of chrysophaentin producing Chrysophaeum taylorii.</title>
        <authorList>
            <person name="Davison J."/>
            <person name="Bewley C."/>
        </authorList>
    </citation>
    <scope>NUCLEOTIDE SEQUENCE</scope>
    <source>
        <strain evidence="4">NIES-1699</strain>
    </source>
</reference>
<evidence type="ECO:0000313" key="2">
    <source>
        <dbReference type="EMBL" id="KAJ8606492.1"/>
    </source>
</evidence>
<gene>
    <name evidence="2" type="ORF">CTAYLR_005877</name>
    <name evidence="4" type="ORF">CTAYLR_005904</name>
    <name evidence="3" type="ORF">CTAYLR_008798</name>
</gene>
<dbReference type="Proteomes" id="UP001230188">
    <property type="component" value="Unassembled WGS sequence"/>
</dbReference>
<keyword evidence="5" id="KW-1185">Reference proteome</keyword>
<dbReference type="EMBL" id="JAQMWT010000053">
    <property type="protein sequence ID" value="KAJ8612351.1"/>
    <property type="molecule type" value="Genomic_DNA"/>
</dbReference>
<evidence type="ECO:0000313" key="3">
    <source>
        <dbReference type="EMBL" id="KAJ8612351.1"/>
    </source>
</evidence>
<accession>A0AAD7UP41</accession>
<dbReference type="PANTHER" id="PTHR46791">
    <property type="entry name" value="EXPRESSED PROTEIN"/>
    <property type="match status" value="1"/>
</dbReference>
<evidence type="ECO:0000313" key="4">
    <source>
        <dbReference type="EMBL" id="KAJ8614317.1"/>
    </source>
</evidence>
<proteinExistence type="predicted"/>
<dbReference type="EMBL" id="JAQMWT010000268">
    <property type="protein sequence ID" value="KAJ8606492.1"/>
    <property type="molecule type" value="Genomic_DNA"/>
</dbReference>
<name>A0AAD7UP41_9STRA</name>
<dbReference type="EMBL" id="JAQMWT010000006">
    <property type="protein sequence ID" value="KAJ8614317.1"/>
    <property type="molecule type" value="Genomic_DNA"/>
</dbReference>
<evidence type="ECO:0000313" key="5">
    <source>
        <dbReference type="Proteomes" id="UP001230188"/>
    </source>
</evidence>
<dbReference type="InterPro" id="IPR058913">
    <property type="entry name" value="Integrase_dom_put"/>
</dbReference>
<comment type="caution">
    <text evidence="4">The sequence shown here is derived from an EMBL/GenBank/DDBJ whole genome shotgun (WGS) entry which is preliminary data.</text>
</comment>
<feature type="domain" description="Integrase core" evidence="1">
    <location>
        <begin position="153"/>
        <end position="333"/>
    </location>
</feature>
<organism evidence="4 5">
    <name type="scientific">Chrysophaeum taylorii</name>
    <dbReference type="NCBI Taxonomy" id="2483200"/>
    <lineage>
        <taxon>Eukaryota</taxon>
        <taxon>Sar</taxon>
        <taxon>Stramenopiles</taxon>
        <taxon>Ochrophyta</taxon>
        <taxon>Pelagophyceae</taxon>
        <taxon>Pelagomonadales</taxon>
        <taxon>Pelagomonadaceae</taxon>
        <taxon>Chrysophaeum</taxon>
    </lineage>
</organism>
<sequence>MQVGDDVSIDGDDSGHSNLTQAEIVKLAIEEGCRPCQVFDRLRGAGFCVTRSRLRTLLQKQGFEGYTGISDDDLVKVTCLSRVADDSPHIAQEVCDILEQQHGRIGGTVAAGALRARGIIVQRRRLRAALHRARDFSANTPTATRRPTYFNGVAPDFVWCLDSNCKLAKFRIYFHAVIDGFSRLCKFHYATVRLDSGTLFQGFLKELLLLGHVPHHLRLDRHRGWYGIEDFMWALMGERDPDLVPVGNGEYVLVDTVQHGKSTHNTPVEIQWRFLNETTAKWYNEFCRLQRDGLLAHENDPDFDVDIWCLHRVYLGPLCENVSEHYRALNFRPRRCSSRNPFYVSGSPVDVYRKHPTVRENFDIHRIDAVLLDLEDNIHIEPAPAEGYERSPLEGTRWEGRLEGAVATVRASREYSLRTKYLLLRMVVHEFLDAD</sequence>
<dbReference type="Pfam" id="PF24764">
    <property type="entry name" value="rva_4"/>
    <property type="match status" value="1"/>
</dbReference>